<keyword evidence="6" id="KW-0675">Receptor</keyword>
<comment type="caution">
    <text evidence="9">The sequence shown here is derived from an EMBL/GenBank/DDBJ whole genome shotgun (WGS) entry which is preliminary data.</text>
</comment>
<dbReference type="InterPro" id="IPR050122">
    <property type="entry name" value="RTK"/>
</dbReference>
<dbReference type="Gene3D" id="3.30.200.20">
    <property type="entry name" value="Phosphorylase Kinase, domain 1"/>
    <property type="match status" value="1"/>
</dbReference>
<evidence type="ECO:0000256" key="7">
    <source>
        <dbReference type="ARBA" id="ARBA00023180"/>
    </source>
</evidence>
<dbReference type="GO" id="GO:0043235">
    <property type="term" value="C:receptor complex"/>
    <property type="evidence" value="ECO:0007669"/>
    <property type="project" value="TreeGrafter"/>
</dbReference>
<accession>A0AAV2U104</accession>
<comment type="subcellular location">
    <subcellularLocation>
        <location evidence="1">Membrane</location>
        <topology evidence="1">Single-pass membrane protein</topology>
    </subcellularLocation>
</comment>
<dbReference type="GO" id="GO:0007169">
    <property type="term" value="P:cell surface receptor protein tyrosine kinase signaling pathway"/>
    <property type="evidence" value="ECO:0007669"/>
    <property type="project" value="TreeGrafter"/>
</dbReference>
<evidence type="ECO:0000256" key="1">
    <source>
        <dbReference type="ARBA" id="ARBA00004167"/>
    </source>
</evidence>
<dbReference type="Proteomes" id="UP001497525">
    <property type="component" value="Unassembled WGS sequence"/>
</dbReference>
<reference evidence="9" key="1">
    <citation type="submission" date="2024-06" db="EMBL/GenBank/DDBJ databases">
        <authorList>
            <person name="Liu X."/>
            <person name="Lenzi L."/>
            <person name="Haldenby T S."/>
            <person name="Uol C."/>
        </authorList>
    </citation>
    <scope>NUCLEOTIDE SEQUENCE</scope>
</reference>
<dbReference type="GO" id="GO:0007409">
    <property type="term" value="P:axonogenesis"/>
    <property type="evidence" value="ECO:0007669"/>
    <property type="project" value="TreeGrafter"/>
</dbReference>
<dbReference type="EMBL" id="CAXLJL010000889">
    <property type="protein sequence ID" value="CAL5141519.1"/>
    <property type="molecule type" value="Genomic_DNA"/>
</dbReference>
<keyword evidence="7" id="KW-0325">Glycoprotein</keyword>
<dbReference type="InterPro" id="IPR011009">
    <property type="entry name" value="Kinase-like_dom_sf"/>
</dbReference>
<dbReference type="Gene3D" id="1.10.510.10">
    <property type="entry name" value="Transferase(Phosphotransferase) domain 1"/>
    <property type="match status" value="1"/>
</dbReference>
<evidence type="ECO:0000256" key="6">
    <source>
        <dbReference type="ARBA" id="ARBA00023170"/>
    </source>
</evidence>
<dbReference type="GO" id="GO:0005886">
    <property type="term" value="C:plasma membrane"/>
    <property type="evidence" value="ECO:0007669"/>
    <property type="project" value="TreeGrafter"/>
</dbReference>
<evidence type="ECO:0000313" key="9">
    <source>
        <dbReference type="EMBL" id="CAL5141519.1"/>
    </source>
</evidence>
<dbReference type="GO" id="GO:0004672">
    <property type="term" value="F:protein kinase activity"/>
    <property type="evidence" value="ECO:0007669"/>
    <property type="project" value="InterPro"/>
</dbReference>
<dbReference type="GO" id="GO:0051897">
    <property type="term" value="P:positive regulation of phosphatidylinositol 3-kinase/protein kinase B signal transduction"/>
    <property type="evidence" value="ECO:0007669"/>
    <property type="project" value="TreeGrafter"/>
</dbReference>
<dbReference type="PROSITE" id="PS00109">
    <property type="entry name" value="PROTEIN_KINASE_TYR"/>
    <property type="match status" value="1"/>
</dbReference>
<keyword evidence="5" id="KW-0472">Membrane</keyword>
<dbReference type="GO" id="GO:0005524">
    <property type="term" value="F:ATP binding"/>
    <property type="evidence" value="ECO:0007669"/>
    <property type="project" value="InterPro"/>
</dbReference>
<protein>
    <recommendedName>
        <fullName evidence="8">Protein kinase domain-containing protein</fullName>
    </recommendedName>
</protein>
<keyword evidence="2" id="KW-0812">Transmembrane</keyword>
<evidence type="ECO:0000256" key="2">
    <source>
        <dbReference type="ARBA" id="ARBA00022692"/>
    </source>
</evidence>
<dbReference type="PROSITE" id="PS50011">
    <property type="entry name" value="PROTEIN_KINASE_DOM"/>
    <property type="match status" value="1"/>
</dbReference>
<dbReference type="AlphaFoldDB" id="A0AAV2U104"/>
<keyword evidence="3" id="KW-0732">Signal</keyword>
<feature type="domain" description="Protein kinase" evidence="8">
    <location>
        <begin position="263"/>
        <end position="557"/>
    </location>
</feature>
<evidence type="ECO:0000256" key="3">
    <source>
        <dbReference type="ARBA" id="ARBA00022729"/>
    </source>
</evidence>
<dbReference type="SUPFAM" id="SSF56112">
    <property type="entry name" value="Protein kinase-like (PK-like)"/>
    <property type="match status" value="1"/>
</dbReference>
<proteinExistence type="predicted"/>
<dbReference type="Pfam" id="PF07714">
    <property type="entry name" value="PK_Tyr_Ser-Thr"/>
    <property type="match status" value="1"/>
</dbReference>
<dbReference type="PANTHER" id="PTHR24416">
    <property type="entry name" value="TYROSINE-PROTEIN KINASE RECEPTOR"/>
    <property type="match status" value="1"/>
</dbReference>
<dbReference type="InterPro" id="IPR008266">
    <property type="entry name" value="Tyr_kinase_AS"/>
</dbReference>
<dbReference type="GO" id="GO:0010976">
    <property type="term" value="P:positive regulation of neuron projection development"/>
    <property type="evidence" value="ECO:0007669"/>
    <property type="project" value="TreeGrafter"/>
</dbReference>
<sequence>MHESKVYPLDKSRYQQKGICLPNYCPTICPGICKRYQCTSTVIDLAEPKNGDYFMDHTHGPNSSNKLPTTKSTTPSQFNTLCGMNSSDGGFCHFVRKSRLTTLDHSEVVRSESAKSQITPGRGGIAIRESLVTQSNCPKRMSTSSAQIRKLHLQKRQNRALLTKYRRYLEFIRKQRFNNKKQLVVSMQGNRTTTSVNTNQDGCSVSESPWIRASDVHETKSGISRRTNSSISSSTTICVPQISPRAHDVSNILADLTIQCERVVLNRVIVEGTFGKLYEAKLYTPCKKRQIYFEKWKKVLVKALSDQATDEQVRIFMDDACKLAGLKHRRLATIIASCQPDRSWSVTQECGLPRPWFVYPYAEPGNLKHFLRKTVSGSVETQSAVGLTANQLVRMGLDIISAVDHLHQMKILHGDIATRNCVLNVGLRVSLSDSALSRDFFPEDYHCLGDNTNRPIKWLAVEALVERKFSTATDVWAIGVTLWELITKGQQPYEMFDAFEMPNLLCAGYRLAQPPNCPDDLWKIIRPCWKMPASLRPSTAELKTRLMDFKQTVDNYI</sequence>
<keyword evidence="4" id="KW-1133">Transmembrane helix</keyword>
<evidence type="ECO:0000256" key="5">
    <source>
        <dbReference type="ARBA" id="ARBA00023136"/>
    </source>
</evidence>
<name>A0AAV2U104_CALDB</name>
<evidence type="ECO:0000313" key="10">
    <source>
        <dbReference type="Proteomes" id="UP001497525"/>
    </source>
</evidence>
<evidence type="ECO:0000256" key="4">
    <source>
        <dbReference type="ARBA" id="ARBA00022989"/>
    </source>
</evidence>
<gene>
    <name evidence="9" type="ORF">CDAUBV1_LOCUS16753</name>
</gene>
<evidence type="ECO:0000259" key="8">
    <source>
        <dbReference type="PROSITE" id="PS50011"/>
    </source>
</evidence>
<dbReference type="PANTHER" id="PTHR24416:SF349">
    <property type="entry name" value="TYROSINE-PROTEIN KINASE RYK"/>
    <property type="match status" value="1"/>
</dbReference>
<dbReference type="InterPro" id="IPR001245">
    <property type="entry name" value="Ser-Thr/Tyr_kinase_cat_dom"/>
</dbReference>
<dbReference type="InterPro" id="IPR000719">
    <property type="entry name" value="Prot_kinase_dom"/>
</dbReference>
<dbReference type="PRINTS" id="PR00109">
    <property type="entry name" value="TYRKINASE"/>
</dbReference>
<organism evidence="9 10">
    <name type="scientific">Calicophoron daubneyi</name>
    <name type="common">Rumen fluke</name>
    <name type="synonym">Paramphistomum daubneyi</name>
    <dbReference type="NCBI Taxonomy" id="300641"/>
    <lineage>
        <taxon>Eukaryota</taxon>
        <taxon>Metazoa</taxon>
        <taxon>Spiralia</taxon>
        <taxon>Lophotrochozoa</taxon>
        <taxon>Platyhelminthes</taxon>
        <taxon>Trematoda</taxon>
        <taxon>Digenea</taxon>
        <taxon>Plagiorchiida</taxon>
        <taxon>Pronocephalata</taxon>
        <taxon>Paramphistomoidea</taxon>
        <taxon>Paramphistomidae</taxon>
        <taxon>Calicophoron</taxon>
    </lineage>
</organism>